<protein>
    <submittedName>
        <fullName evidence="3">Viral A-type inclusion protein</fullName>
    </submittedName>
</protein>
<evidence type="ECO:0000313" key="4">
    <source>
        <dbReference type="Proteomes" id="UP000023152"/>
    </source>
</evidence>
<proteinExistence type="predicted"/>
<sequence>MSKQGYERHVGEGGKYTNQEICVIPDSPKFQCPYFKALPSSYKEMNYHMLNFTKINTIRKCMGADGTRILIQPKITAHDPLEYLKRDFTNVKWEDLMDNLERGEWEKIQGQCVKVDPSLAQMKQGVVVPRQRKDEGHDGLCTRVGTKRKKTSTPPTNLMSTKGKDVDAALSLSEQIASIDDCLKPPDSKRSRRENLQIILSNENLNCNETETYTTDSEMPKKVGKLQKANITIQMLQNQNNELKLALHTHEKQYIQIVEQMQSEISDLKRRLEEAEDKNKNNRTEQPKEVDVKCDQKAYSCDKVAGSQDQSYKIVLFGRRLTGYVQYEDIYELMQSIGVKKENIPKISFYVYANGTRKFAVITGPEKQYLENAIKHFQDNKKQIIKNRISWIDCYKNIDVDQIKDGNNEPKILLSHRTERTFGERPRYQRFHNKKIAIGRWRNKGNWRHSNNMQSVHIQIQYTIHGRYMGQ</sequence>
<evidence type="ECO:0000313" key="3">
    <source>
        <dbReference type="EMBL" id="ETO06108.1"/>
    </source>
</evidence>
<reference evidence="3 4" key="1">
    <citation type="journal article" date="2013" name="Curr. Biol.">
        <title>The Genome of the Foraminiferan Reticulomyxa filosa.</title>
        <authorList>
            <person name="Glockner G."/>
            <person name="Hulsmann N."/>
            <person name="Schleicher M."/>
            <person name="Noegel A.A."/>
            <person name="Eichinger L."/>
            <person name="Gallinger C."/>
            <person name="Pawlowski J."/>
            <person name="Sierra R."/>
            <person name="Euteneuer U."/>
            <person name="Pillet L."/>
            <person name="Moustafa A."/>
            <person name="Platzer M."/>
            <person name="Groth M."/>
            <person name="Szafranski K."/>
            <person name="Schliwa M."/>
        </authorList>
    </citation>
    <scope>NUCLEOTIDE SEQUENCE [LARGE SCALE GENOMIC DNA]</scope>
</reference>
<dbReference type="Proteomes" id="UP000023152">
    <property type="component" value="Unassembled WGS sequence"/>
</dbReference>
<name>X6LVY7_RETFI</name>
<dbReference type="AlphaFoldDB" id="X6LVY7"/>
<evidence type="ECO:0000256" key="1">
    <source>
        <dbReference type="SAM" id="Coils"/>
    </source>
</evidence>
<dbReference type="EMBL" id="ASPP01027490">
    <property type="protein sequence ID" value="ETO06108.1"/>
    <property type="molecule type" value="Genomic_DNA"/>
</dbReference>
<feature type="compositionally biased region" description="Basic and acidic residues" evidence="2">
    <location>
        <begin position="131"/>
        <end position="140"/>
    </location>
</feature>
<keyword evidence="1" id="KW-0175">Coiled coil</keyword>
<feature type="coiled-coil region" evidence="1">
    <location>
        <begin position="226"/>
        <end position="285"/>
    </location>
</feature>
<accession>X6LVY7</accession>
<gene>
    <name evidence="3" type="ORF">RFI_31291</name>
</gene>
<comment type="caution">
    <text evidence="3">The sequence shown here is derived from an EMBL/GenBank/DDBJ whole genome shotgun (WGS) entry which is preliminary data.</text>
</comment>
<feature type="region of interest" description="Disordered" evidence="2">
    <location>
        <begin position="130"/>
        <end position="157"/>
    </location>
</feature>
<evidence type="ECO:0000256" key="2">
    <source>
        <dbReference type="SAM" id="MobiDB-lite"/>
    </source>
</evidence>
<keyword evidence="4" id="KW-1185">Reference proteome</keyword>
<organism evidence="3 4">
    <name type="scientific">Reticulomyxa filosa</name>
    <dbReference type="NCBI Taxonomy" id="46433"/>
    <lineage>
        <taxon>Eukaryota</taxon>
        <taxon>Sar</taxon>
        <taxon>Rhizaria</taxon>
        <taxon>Retaria</taxon>
        <taxon>Foraminifera</taxon>
        <taxon>Monothalamids</taxon>
        <taxon>Reticulomyxidae</taxon>
        <taxon>Reticulomyxa</taxon>
    </lineage>
</organism>